<feature type="region of interest" description="Disordered" evidence="1">
    <location>
        <begin position="51"/>
        <end position="92"/>
    </location>
</feature>
<protein>
    <submittedName>
        <fullName evidence="2">Uncharacterized protein</fullName>
    </submittedName>
</protein>
<feature type="compositionally biased region" description="Basic residues" evidence="1">
    <location>
        <begin position="11"/>
        <end position="20"/>
    </location>
</feature>
<sequence length="92" mass="10304">MKAAGQEIKKSRVTSKRANRTVRVARPVPRFVASPPISGTEVRRLASDLRYRGSSPRLRSPLPRFIASPPISGSSPRAQRKQRRVIAESKRE</sequence>
<evidence type="ECO:0000313" key="3">
    <source>
        <dbReference type="Proteomes" id="UP000623129"/>
    </source>
</evidence>
<reference evidence="2" key="1">
    <citation type="submission" date="2020-01" db="EMBL/GenBank/DDBJ databases">
        <title>Genome sequence of Kobresia littledalei, the first chromosome-level genome in the family Cyperaceae.</title>
        <authorList>
            <person name="Qu G."/>
        </authorList>
    </citation>
    <scope>NUCLEOTIDE SEQUENCE</scope>
    <source>
        <strain evidence="2">C.B.Clarke</strain>
        <tissue evidence="2">Leaf</tissue>
    </source>
</reference>
<keyword evidence="3" id="KW-1185">Reference proteome</keyword>
<feature type="region of interest" description="Disordered" evidence="1">
    <location>
        <begin position="1"/>
        <end position="20"/>
    </location>
</feature>
<gene>
    <name evidence="2" type="ORF">FCM35_KLT19030</name>
</gene>
<evidence type="ECO:0000313" key="2">
    <source>
        <dbReference type="EMBL" id="KAF3336444.1"/>
    </source>
</evidence>
<evidence type="ECO:0000256" key="1">
    <source>
        <dbReference type="SAM" id="MobiDB-lite"/>
    </source>
</evidence>
<comment type="caution">
    <text evidence="2">The sequence shown here is derived from an EMBL/GenBank/DDBJ whole genome shotgun (WGS) entry which is preliminary data.</text>
</comment>
<dbReference type="AlphaFoldDB" id="A0A833R759"/>
<name>A0A833R759_9POAL</name>
<proteinExistence type="predicted"/>
<organism evidence="2 3">
    <name type="scientific">Carex littledalei</name>
    <dbReference type="NCBI Taxonomy" id="544730"/>
    <lineage>
        <taxon>Eukaryota</taxon>
        <taxon>Viridiplantae</taxon>
        <taxon>Streptophyta</taxon>
        <taxon>Embryophyta</taxon>
        <taxon>Tracheophyta</taxon>
        <taxon>Spermatophyta</taxon>
        <taxon>Magnoliopsida</taxon>
        <taxon>Liliopsida</taxon>
        <taxon>Poales</taxon>
        <taxon>Cyperaceae</taxon>
        <taxon>Cyperoideae</taxon>
        <taxon>Cariceae</taxon>
        <taxon>Carex</taxon>
        <taxon>Carex subgen. Euthyceras</taxon>
    </lineage>
</organism>
<dbReference type="Proteomes" id="UP000623129">
    <property type="component" value="Unassembled WGS sequence"/>
</dbReference>
<dbReference type="EMBL" id="SWLB01000007">
    <property type="protein sequence ID" value="KAF3336444.1"/>
    <property type="molecule type" value="Genomic_DNA"/>
</dbReference>
<accession>A0A833R759</accession>